<dbReference type="RefSeq" id="WP_311718837.1">
    <property type="nucleotide sequence ID" value="NZ_JAVREZ010000018.1"/>
</dbReference>
<sequence>MTTPKPARQDPPRRSPPVFKGGDRRIVLTRFHEDHVGGASELGALTGAEVLAHPLDTPVVRGEVPGQPPMF</sequence>
<proteinExistence type="predicted"/>
<comment type="caution">
    <text evidence="2">The sequence shown here is derived from an EMBL/GenBank/DDBJ whole genome shotgun (WGS) entry which is preliminary data.</text>
</comment>
<evidence type="ECO:0000313" key="2">
    <source>
        <dbReference type="EMBL" id="MDT0486089.1"/>
    </source>
</evidence>
<name>A0ABU2VL47_9ACTN</name>
<feature type="region of interest" description="Disordered" evidence="1">
    <location>
        <begin position="1"/>
        <end position="22"/>
    </location>
</feature>
<dbReference type="InterPro" id="IPR036866">
    <property type="entry name" value="RibonucZ/Hydroxyglut_hydro"/>
</dbReference>
<dbReference type="SUPFAM" id="SSF56281">
    <property type="entry name" value="Metallo-hydrolase/oxidoreductase"/>
    <property type="match status" value="1"/>
</dbReference>
<accession>A0ABU2VL47</accession>
<dbReference type="Proteomes" id="UP001183824">
    <property type="component" value="Unassembled WGS sequence"/>
</dbReference>
<dbReference type="EMBL" id="JAVREZ010000018">
    <property type="protein sequence ID" value="MDT0486089.1"/>
    <property type="molecule type" value="Genomic_DNA"/>
</dbReference>
<keyword evidence="3" id="KW-1185">Reference proteome</keyword>
<evidence type="ECO:0000313" key="3">
    <source>
        <dbReference type="Proteomes" id="UP001183824"/>
    </source>
</evidence>
<protein>
    <submittedName>
        <fullName evidence="2">Uncharacterized protein</fullName>
    </submittedName>
</protein>
<gene>
    <name evidence="2" type="ORF">RNB18_39085</name>
</gene>
<dbReference type="Gene3D" id="3.60.15.10">
    <property type="entry name" value="Ribonuclease Z/Hydroxyacylglutathione hydrolase-like"/>
    <property type="match status" value="1"/>
</dbReference>
<reference evidence="3" key="1">
    <citation type="submission" date="2023-07" db="EMBL/GenBank/DDBJ databases">
        <title>30 novel species of actinomycetes from the DSMZ collection.</title>
        <authorList>
            <person name="Nouioui I."/>
        </authorList>
    </citation>
    <scope>NUCLEOTIDE SEQUENCE [LARGE SCALE GENOMIC DNA]</scope>
    <source>
        <strain evidence="3">DSM 41640</strain>
    </source>
</reference>
<evidence type="ECO:0000256" key="1">
    <source>
        <dbReference type="SAM" id="MobiDB-lite"/>
    </source>
</evidence>
<organism evidence="2 3">
    <name type="scientific">Streptomyces doebereineriae</name>
    <dbReference type="NCBI Taxonomy" id="3075528"/>
    <lineage>
        <taxon>Bacteria</taxon>
        <taxon>Bacillati</taxon>
        <taxon>Actinomycetota</taxon>
        <taxon>Actinomycetes</taxon>
        <taxon>Kitasatosporales</taxon>
        <taxon>Streptomycetaceae</taxon>
        <taxon>Streptomyces</taxon>
    </lineage>
</organism>